<name>A0A1B6EVG4_9HEMI</name>
<protein>
    <submittedName>
        <fullName evidence="2">Uncharacterized protein</fullName>
    </submittedName>
</protein>
<organism evidence="2">
    <name type="scientific">Cuerna arida</name>
    <dbReference type="NCBI Taxonomy" id="1464854"/>
    <lineage>
        <taxon>Eukaryota</taxon>
        <taxon>Metazoa</taxon>
        <taxon>Ecdysozoa</taxon>
        <taxon>Arthropoda</taxon>
        <taxon>Hexapoda</taxon>
        <taxon>Insecta</taxon>
        <taxon>Pterygota</taxon>
        <taxon>Neoptera</taxon>
        <taxon>Paraneoptera</taxon>
        <taxon>Hemiptera</taxon>
        <taxon>Auchenorrhyncha</taxon>
        <taxon>Membracoidea</taxon>
        <taxon>Cicadellidae</taxon>
        <taxon>Cicadellinae</taxon>
        <taxon>Proconiini</taxon>
        <taxon>Cuerna</taxon>
    </lineage>
</organism>
<keyword evidence="1" id="KW-0175">Coiled coil</keyword>
<evidence type="ECO:0000256" key="1">
    <source>
        <dbReference type="SAM" id="Coils"/>
    </source>
</evidence>
<gene>
    <name evidence="2" type="ORF">g.14489</name>
</gene>
<reference evidence="2" key="1">
    <citation type="submission" date="2015-11" db="EMBL/GenBank/DDBJ databases">
        <title>De novo transcriptome assembly of four potential Pierce s Disease insect vectors from Arizona vineyards.</title>
        <authorList>
            <person name="Tassone E.E."/>
        </authorList>
    </citation>
    <scope>NUCLEOTIDE SEQUENCE</scope>
</reference>
<feature type="coiled-coil region" evidence="1">
    <location>
        <begin position="96"/>
        <end position="195"/>
    </location>
</feature>
<feature type="non-terminal residue" evidence="2">
    <location>
        <position position="1"/>
    </location>
</feature>
<dbReference type="EMBL" id="GECZ01027850">
    <property type="protein sequence ID" value="JAS41919.1"/>
    <property type="molecule type" value="Transcribed_RNA"/>
</dbReference>
<feature type="non-terminal residue" evidence="2">
    <location>
        <position position="272"/>
    </location>
</feature>
<accession>A0A1B6EVG4</accession>
<proteinExistence type="predicted"/>
<dbReference type="AlphaFoldDB" id="A0A1B6EVG4"/>
<evidence type="ECO:0000313" key="2">
    <source>
        <dbReference type="EMBL" id="JAS41919.1"/>
    </source>
</evidence>
<sequence>AAVEMQTAQSDMAAVCARQRRLLDSQERQLVQLVARQTERQGLMECQLQQQQGRIQQLLETLSTNVLPTTLDVETHSQALKGMEVKEDKERNKEVVNDLEVEVRKVTLDNEELRQKIKLMEKYHKMEFESLEIQHRREIEFWEDQLNKQKEVSDQLRDEFKERIARLKENEAELINEHNQRIRRLREEQAEDMRQLMQFHKMSLEQFTLFGQLVTTSSREELKPSVQTWKPLEANQISEKEEDLLRKEKMLNVLQEKLEKQRNSSEKELEEM</sequence>
<feature type="coiled-coil region" evidence="1">
    <location>
        <begin position="237"/>
        <end position="271"/>
    </location>
</feature>